<sequence>MERVIERQNNISFVKSTAAAWALASLLLFLAHILGGPLFSIPAAVGGLLAYHLTPRISPAVVLRFYRGVPVTEFQMPGLHRLVKDLATDARLTNAPEIWILPSARSIAFVTGDRQSSAIALSRGILDALTRDELAGVVAHELSHVAHNDSRIMWFSEITVKMVNVLSIIGQLMVLINLPAIFAGEREVSLLLLAVVVTAPVAALLLQLHLLRTREFAADTGSAKLLGSPRPLIQALRKLEGGRSPLLMRWVAGRREQRGHTLLRTHPPVRERICRLKRLESDPRWQRTYTPVTEQELVEMLLPGHGAKVVVLRDREP</sequence>
<dbReference type="Proteomes" id="UP000507962">
    <property type="component" value="Unassembled WGS sequence"/>
</dbReference>
<feature type="transmembrane region" description="Helical" evidence="12">
    <location>
        <begin position="188"/>
        <end position="206"/>
    </location>
</feature>
<dbReference type="InterPro" id="IPR050083">
    <property type="entry name" value="HtpX_protease"/>
</dbReference>
<dbReference type="AlphaFoldDB" id="A0A4U8YN19"/>
<evidence type="ECO:0000256" key="4">
    <source>
        <dbReference type="ARBA" id="ARBA00022692"/>
    </source>
</evidence>
<dbReference type="PANTHER" id="PTHR43221">
    <property type="entry name" value="PROTEASE HTPX"/>
    <property type="match status" value="1"/>
</dbReference>
<organism evidence="14 15">
    <name type="scientific">Desulfoluna butyratoxydans</name>
    <dbReference type="NCBI Taxonomy" id="231438"/>
    <lineage>
        <taxon>Bacteria</taxon>
        <taxon>Pseudomonadati</taxon>
        <taxon>Thermodesulfobacteriota</taxon>
        <taxon>Desulfobacteria</taxon>
        <taxon>Desulfobacterales</taxon>
        <taxon>Desulfolunaceae</taxon>
        <taxon>Desulfoluna</taxon>
    </lineage>
</organism>
<proteinExistence type="inferred from homology"/>
<dbReference type="InterPro" id="IPR001915">
    <property type="entry name" value="Peptidase_M48"/>
</dbReference>
<evidence type="ECO:0000313" key="14">
    <source>
        <dbReference type="EMBL" id="VFQ45180.1"/>
    </source>
</evidence>
<keyword evidence="8 12" id="KW-1133">Transmembrane helix</keyword>
<evidence type="ECO:0000256" key="8">
    <source>
        <dbReference type="ARBA" id="ARBA00022989"/>
    </source>
</evidence>
<keyword evidence="3 11" id="KW-0645">Protease</keyword>
<protein>
    <submittedName>
        <fullName evidence="14">Peptidase m48</fullName>
    </submittedName>
</protein>
<keyword evidence="4 12" id="KW-0812">Transmembrane</keyword>
<keyword evidence="2" id="KW-1003">Cell membrane</keyword>
<evidence type="ECO:0000256" key="12">
    <source>
        <dbReference type="SAM" id="Phobius"/>
    </source>
</evidence>
<gene>
    <name evidence="14" type="ORF">MSL71_28370</name>
</gene>
<comment type="similarity">
    <text evidence="11">Belongs to the peptidase M48 family.</text>
</comment>
<keyword evidence="9 11" id="KW-0482">Metalloprotease</keyword>
<dbReference type="GO" id="GO:0004222">
    <property type="term" value="F:metalloendopeptidase activity"/>
    <property type="evidence" value="ECO:0007669"/>
    <property type="project" value="InterPro"/>
</dbReference>
<dbReference type="GO" id="GO:0006508">
    <property type="term" value="P:proteolysis"/>
    <property type="evidence" value="ECO:0007669"/>
    <property type="project" value="UniProtKB-KW"/>
</dbReference>
<evidence type="ECO:0000256" key="9">
    <source>
        <dbReference type="ARBA" id="ARBA00023049"/>
    </source>
</evidence>
<keyword evidence="10 12" id="KW-0472">Membrane</keyword>
<evidence type="ECO:0000259" key="13">
    <source>
        <dbReference type="Pfam" id="PF01435"/>
    </source>
</evidence>
<dbReference type="Pfam" id="PF01435">
    <property type="entry name" value="Peptidase_M48"/>
    <property type="match status" value="1"/>
</dbReference>
<dbReference type="PANTHER" id="PTHR43221:SF1">
    <property type="entry name" value="PROTEASE HTPX"/>
    <property type="match status" value="1"/>
</dbReference>
<name>A0A4U8YN19_9BACT</name>
<comment type="subcellular location">
    <subcellularLocation>
        <location evidence="1">Cell membrane</location>
        <topology evidence="1">Multi-pass membrane protein</topology>
    </subcellularLocation>
</comment>
<feature type="transmembrane region" description="Helical" evidence="12">
    <location>
        <begin position="12"/>
        <end position="31"/>
    </location>
</feature>
<keyword evidence="6 11" id="KW-0378">Hydrolase</keyword>
<evidence type="ECO:0000313" key="15">
    <source>
        <dbReference type="Proteomes" id="UP000507962"/>
    </source>
</evidence>
<evidence type="ECO:0000256" key="11">
    <source>
        <dbReference type="RuleBase" id="RU003983"/>
    </source>
</evidence>
<reference evidence="14 15" key="1">
    <citation type="submission" date="2019-03" db="EMBL/GenBank/DDBJ databases">
        <authorList>
            <person name="Nijsse B."/>
        </authorList>
    </citation>
    <scope>NUCLEOTIDE SEQUENCE [LARGE SCALE GENOMIC DNA]</scope>
    <source>
        <strain evidence="14">Desulfoluna butyratoxydans MSL71</strain>
    </source>
</reference>
<keyword evidence="5" id="KW-0479">Metal-binding</keyword>
<dbReference type="EMBL" id="CAADHO010000005">
    <property type="protein sequence ID" value="VFQ45180.1"/>
    <property type="molecule type" value="Genomic_DNA"/>
</dbReference>
<feature type="domain" description="Peptidase M48" evidence="13">
    <location>
        <begin position="78"/>
        <end position="278"/>
    </location>
</feature>
<evidence type="ECO:0000256" key="6">
    <source>
        <dbReference type="ARBA" id="ARBA00022801"/>
    </source>
</evidence>
<evidence type="ECO:0000256" key="5">
    <source>
        <dbReference type="ARBA" id="ARBA00022723"/>
    </source>
</evidence>
<dbReference type="GO" id="GO:0005886">
    <property type="term" value="C:plasma membrane"/>
    <property type="evidence" value="ECO:0007669"/>
    <property type="project" value="UniProtKB-SubCell"/>
</dbReference>
<evidence type="ECO:0000256" key="7">
    <source>
        <dbReference type="ARBA" id="ARBA00022833"/>
    </source>
</evidence>
<evidence type="ECO:0000256" key="1">
    <source>
        <dbReference type="ARBA" id="ARBA00004651"/>
    </source>
</evidence>
<comment type="cofactor">
    <cofactor evidence="11">
        <name>Zn(2+)</name>
        <dbReference type="ChEBI" id="CHEBI:29105"/>
    </cofactor>
    <text evidence="11">Binds 1 zinc ion per subunit.</text>
</comment>
<evidence type="ECO:0000256" key="3">
    <source>
        <dbReference type="ARBA" id="ARBA00022670"/>
    </source>
</evidence>
<dbReference type="GO" id="GO:0046872">
    <property type="term" value="F:metal ion binding"/>
    <property type="evidence" value="ECO:0007669"/>
    <property type="project" value="UniProtKB-KW"/>
</dbReference>
<evidence type="ECO:0000256" key="2">
    <source>
        <dbReference type="ARBA" id="ARBA00022475"/>
    </source>
</evidence>
<accession>A0A4U8YN19</accession>
<keyword evidence="7 11" id="KW-0862">Zinc</keyword>
<feature type="transmembrane region" description="Helical" evidence="12">
    <location>
        <begin position="162"/>
        <end position="182"/>
    </location>
</feature>
<evidence type="ECO:0000256" key="10">
    <source>
        <dbReference type="ARBA" id="ARBA00023136"/>
    </source>
</evidence>
<dbReference type="Gene3D" id="3.30.2010.10">
    <property type="entry name" value="Metalloproteases ('zincins'), catalytic domain"/>
    <property type="match status" value="1"/>
</dbReference>
<keyword evidence="15" id="KW-1185">Reference proteome</keyword>